<dbReference type="Proteomes" id="UP000439113">
    <property type="component" value="Unassembled WGS sequence"/>
</dbReference>
<proteinExistence type="predicted"/>
<evidence type="ECO:0000313" key="2">
    <source>
        <dbReference type="Proteomes" id="UP000439113"/>
    </source>
</evidence>
<sequence length="32" mass="3315">MTAIEYAQIAALLSVAAIASVHTLGSKVNSHF</sequence>
<comment type="caution">
    <text evidence="1">The sequence shown here is derived from an EMBL/GenBank/DDBJ whole genome shotgun (WGS) entry which is preliminary data.</text>
</comment>
<organism evidence="1 2">
    <name type="scientific">Rhodoblastus acidophilus</name>
    <name type="common">Rhodopseudomonas acidophila</name>
    <dbReference type="NCBI Taxonomy" id="1074"/>
    <lineage>
        <taxon>Bacteria</taxon>
        <taxon>Pseudomonadati</taxon>
        <taxon>Pseudomonadota</taxon>
        <taxon>Alphaproteobacteria</taxon>
        <taxon>Hyphomicrobiales</taxon>
        <taxon>Rhodoblastaceae</taxon>
        <taxon>Rhodoblastus</taxon>
    </lineage>
</organism>
<evidence type="ECO:0000313" key="1">
    <source>
        <dbReference type="EMBL" id="MTV30399.1"/>
    </source>
</evidence>
<dbReference type="AlphaFoldDB" id="A0A6N8DJ17"/>
<accession>A0A6N8DJ17</accession>
<gene>
    <name evidence="1" type="ORF">GJ654_05270</name>
</gene>
<dbReference type="EMBL" id="WNKS01000003">
    <property type="protein sequence ID" value="MTV30399.1"/>
    <property type="molecule type" value="Genomic_DNA"/>
</dbReference>
<name>A0A6N8DJ17_RHOAC</name>
<dbReference type="InterPro" id="IPR007047">
    <property type="entry name" value="Flp_Fap"/>
</dbReference>
<protein>
    <submittedName>
        <fullName evidence="1">Flp family type IVb pilin</fullName>
    </submittedName>
</protein>
<reference evidence="1 2" key="1">
    <citation type="submission" date="2019-11" db="EMBL/GenBank/DDBJ databases">
        <title>Whole-genome sequence of a Rhodoblastus acidophilus DSM 142.</title>
        <authorList>
            <person name="Kyndt J.A."/>
            <person name="Meyer T.E."/>
        </authorList>
    </citation>
    <scope>NUCLEOTIDE SEQUENCE [LARGE SCALE GENOMIC DNA]</scope>
    <source>
        <strain evidence="1 2">DSM 142</strain>
    </source>
</reference>
<dbReference type="Pfam" id="PF04964">
    <property type="entry name" value="Flp_Fap"/>
    <property type="match status" value="1"/>
</dbReference>